<dbReference type="Pfam" id="PF00083">
    <property type="entry name" value="Sugar_tr"/>
    <property type="match status" value="1"/>
</dbReference>
<dbReference type="PROSITE" id="PS00216">
    <property type="entry name" value="SUGAR_TRANSPORT_1"/>
    <property type="match status" value="1"/>
</dbReference>
<feature type="transmembrane region" description="Helical" evidence="8">
    <location>
        <begin position="374"/>
        <end position="394"/>
    </location>
</feature>
<comment type="caution">
    <text evidence="10">The sequence shown here is derived from an EMBL/GenBank/DDBJ whole genome shotgun (WGS) entry which is preliminary data.</text>
</comment>
<dbReference type="InterPro" id="IPR036259">
    <property type="entry name" value="MFS_trans_sf"/>
</dbReference>
<feature type="transmembrane region" description="Helical" evidence="8">
    <location>
        <begin position="310"/>
        <end position="329"/>
    </location>
</feature>
<sequence>MYEDAGYNDIRKSLDYHHWNKHDSLILTTMISTFFIWGVVLSIAPLITTWPFIPKYFDEYIILSSPSGLLSGNFLLGYISDRYGRKKLFLLTVFLTSAGLLAIALIKNPYLIILSVFTAEFGLGGDETISLSYLSELIPLKYRGAVLVETSNVANVSIVVMAAIFLFIPDSVYADKLSLLIIAISGFFISLIARLKLKESIRWDYLNKNTEKQRVKINFSNSIKFLSLSFIAITIVVGFAFSSLVLGPFEFPQYSSLIIFGSTLGGTLTGLIGGIYIGKSRRKIVSLLGYTGMFIIWILLLIFIKFVLSNIYILIFMIAVSGIFGELGWASREMLEPENFETLHRGTGIGSVRTVGYFIYIISVFLLVNKSIYFYLYYLLIIYLIGFIGSVLYYKYGRETRKSSVL</sequence>
<keyword evidence="4 8" id="KW-0812">Transmembrane</keyword>
<dbReference type="GO" id="GO:0015293">
    <property type="term" value="F:symporter activity"/>
    <property type="evidence" value="ECO:0007669"/>
    <property type="project" value="UniProtKB-KW"/>
</dbReference>
<feature type="transmembrane region" description="Helical" evidence="8">
    <location>
        <begin position="257"/>
        <end position="277"/>
    </location>
</feature>
<dbReference type="AlphaFoldDB" id="A0A0P9CP59"/>
<evidence type="ECO:0000259" key="9">
    <source>
        <dbReference type="PROSITE" id="PS50850"/>
    </source>
</evidence>
<evidence type="ECO:0000256" key="1">
    <source>
        <dbReference type="ARBA" id="ARBA00004651"/>
    </source>
</evidence>
<keyword evidence="2" id="KW-0813">Transport</keyword>
<keyword evidence="5" id="KW-0769">Symport</keyword>
<accession>A0A0P9CP59</accession>
<feature type="transmembrane region" description="Helical" evidence="8">
    <location>
        <begin position="350"/>
        <end position="368"/>
    </location>
</feature>
<dbReference type="Proteomes" id="UP000050515">
    <property type="component" value="Unassembled WGS sequence"/>
</dbReference>
<dbReference type="Gene3D" id="1.20.1250.20">
    <property type="entry name" value="MFS general substrate transporter like domains"/>
    <property type="match status" value="2"/>
</dbReference>
<name>A0A0P9CP59_9ARCH</name>
<dbReference type="PROSITE" id="PS50850">
    <property type="entry name" value="MFS"/>
    <property type="match status" value="1"/>
</dbReference>
<feature type="transmembrane region" description="Helical" evidence="8">
    <location>
        <begin position="25"/>
        <end position="48"/>
    </location>
</feature>
<feature type="domain" description="Major facilitator superfamily (MFS) profile" evidence="9">
    <location>
        <begin position="1"/>
        <end position="401"/>
    </location>
</feature>
<evidence type="ECO:0000256" key="2">
    <source>
        <dbReference type="ARBA" id="ARBA00022448"/>
    </source>
</evidence>
<evidence type="ECO:0000313" key="11">
    <source>
        <dbReference type="Proteomes" id="UP000050515"/>
    </source>
</evidence>
<proteinExistence type="predicted"/>
<evidence type="ECO:0000256" key="5">
    <source>
        <dbReference type="ARBA" id="ARBA00022847"/>
    </source>
</evidence>
<evidence type="ECO:0000256" key="8">
    <source>
        <dbReference type="SAM" id="Phobius"/>
    </source>
</evidence>
<dbReference type="PANTHER" id="PTHR43528:SF1">
    <property type="entry name" value="ALPHA-KETOGLUTARATE PERMEASE"/>
    <property type="match status" value="1"/>
</dbReference>
<organism evidence="10 11">
    <name type="scientific">Acidiplasma aeolicum</name>
    <dbReference type="NCBI Taxonomy" id="507754"/>
    <lineage>
        <taxon>Archaea</taxon>
        <taxon>Methanobacteriati</taxon>
        <taxon>Thermoplasmatota</taxon>
        <taxon>Thermoplasmata</taxon>
        <taxon>Thermoplasmatales</taxon>
        <taxon>Ferroplasmaceae</taxon>
        <taxon>Acidiplasma</taxon>
    </lineage>
</organism>
<feature type="transmembrane region" description="Helical" evidence="8">
    <location>
        <begin position="146"/>
        <end position="168"/>
    </location>
</feature>
<protein>
    <submittedName>
        <fullName evidence="10">Transporter</fullName>
    </submittedName>
</protein>
<evidence type="ECO:0000256" key="7">
    <source>
        <dbReference type="ARBA" id="ARBA00023136"/>
    </source>
</evidence>
<evidence type="ECO:0000256" key="3">
    <source>
        <dbReference type="ARBA" id="ARBA00022475"/>
    </source>
</evidence>
<evidence type="ECO:0000256" key="6">
    <source>
        <dbReference type="ARBA" id="ARBA00022989"/>
    </source>
</evidence>
<evidence type="ECO:0000313" key="10">
    <source>
        <dbReference type="EMBL" id="KPV47422.1"/>
    </source>
</evidence>
<feature type="transmembrane region" description="Helical" evidence="8">
    <location>
        <begin position="225"/>
        <end position="245"/>
    </location>
</feature>
<keyword evidence="6 8" id="KW-1133">Transmembrane helix</keyword>
<dbReference type="InterPro" id="IPR005829">
    <property type="entry name" value="Sugar_transporter_CS"/>
</dbReference>
<feature type="transmembrane region" description="Helical" evidence="8">
    <location>
        <begin position="60"/>
        <end position="79"/>
    </location>
</feature>
<evidence type="ECO:0000256" key="4">
    <source>
        <dbReference type="ARBA" id="ARBA00022692"/>
    </source>
</evidence>
<keyword evidence="7 8" id="KW-0472">Membrane</keyword>
<dbReference type="InterPro" id="IPR051084">
    <property type="entry name" value="H+-coupled_symporters"/>
</dbReference>
<feature type="transmembrane region" description="Helical" evidence="8">
    <location>
        <begin position="174"/>
        <end position="193"/>
    </location>
</feature>
<dbReference type="InterPro" id="IPR020846">
    <property type="entry name" value="MFS_dom"/>
</dbReference>
<dbReference type="InterPro" id="IPR005828">
    <property type="entry name" value="MFS_sugar_transport-like"/>
</dbReference>
<dbReference type="PANTHER" id="PTHR43528">
    <property type="entry name" value="ALPHA-KETOGLUTARATE PERMEASE"/>
    <property type="match status" value="1"/>
</dbReference>
<reference evidence="10 11" key="1">
    <citation type="submission" date="2015-09" db="EMBL/GenBank/DDBJ databases">
        <title>Draft genome sequence of Acidiplasma aeolicum DSM 18409.</title>
        <authorList>
            <person name="Hemp J."/>
        </authorList>
    </citation>
    <scope>NUCLEOTIDE SEQUENCE [LARGE SCALE GENOMIC DNA]</scope>
    <source>
        <strain evidence="10 11">V</strain>
    </source>
</reference>
<keyword evidence="3" id="KW-1003">Cell membrane</keyword>
<dbReference type="GO" id="GO:0005886">
    <property type="term" value="C:plasma membrane"/>
    <property type="evidence" value="ECO:0007669"/>
    <property type="project" value="UniProtKB-SubCell"/>
</dbReference>
<dbReference type="SUPFAM" id="SSF103473">
    <property type="entry name" value="MFS general substrate transporter"/>
    <property type="match status" value="1"/>
</dbReference>
<feature type="transmembrane region" description="Helical" evidence="8">
    <location>
        <begin position="88"/>
        <end position="106"/>
    </location>
</feature>
<gene>
    <name evidence="10" type="ORF">SE19_01150</name>
</gene>
<feature type="transmembrane region" description="Helical" evidence="8">
    <location>
        <begin position="284"/>
        <end position="304"/>
    </location>
</feature>
<dbReference type="RefSeq" id="WP_054963867.1">
    <property type="nucleotide sequence ID" value="NZ_JBBYJF010000012.1"/>
</dbReference>
<comment type="subcellular location">
    <subcellularLocation>
        <location evidence="1">Cell membrane</location>
        <topology evidence="1">Multi-pass membrane protein</topology>
    </subcellularLocation>
</comment>
<dbReference type="PATRIC" id="fig|507754.4.peg.395"/>
<dbReference type="EMBL" id="LJCQ01000069">
    <property type="protein sequence ID" value="KPV47422.1"/>
    <property type="molecule type" value="Genomic_DNA"/>
</dbReference>